<gene>
    <name evidence="2" type="ORF">J0656_19925</name>
</gene>
<keyword evidence="1" id="KW-1133">Transmembrane helix</keyword>
<protein>
    <submittedName>
        <fullName evidence="2">Uncharacterized protein</fullName>
    </submittedName>
</protein>
<dbReference type="EMBL" id="JAFLNL010000023">
    <property type="protein sequence ID" value="MBO0356297.1"/>
    <property type="molecule type" value="Genomic_DNA"/>
</dbReference>
<sequence>MNLVYNGGSTIQSTGNSGGNVAGGGVSTVFATVSKLSSITSVFSGLISSKTIAKTIGQALSDGWDCWGSTWTPSRAENEMGYWCSLIAQEFKESLDVTRNNLEDSLNNFFQNFWGDIASDYDSRKTLESWIGWRYDSAKDCTLRGLVALEKGVDDYISTTIVNAIKEVCKEINAVPTITTREITLYRTEDNKKPYKKTVPKVKLELKVDVVEDVKDLAGNKSVQLFGGVALVVAALFAAFAKNPDGKKRKKGKKLFR</sequence>
<accession>A0ABS3GB58</accession>
<evidence type="ECO:0000313" key="3">
    <source>
        <dbReference type="Proteomes" id="UP000664044"/>
    </source>
</evidence>
<dbReference type="Proteomes" id="UP000664044">
    <property type="component" value="Unassembled WGS sequence"/>
</dbReference>
<evidence type="ECO:0000313" key="2">
    <source>
        <dbReference type="EMBL" id="MBO0356297.1"/>
    </source>
</evidence>
<feature type="transmembrane region" description="Helical" evidence="1">
    <location>
        <begin position="223"/>
        <end position="241"/>
    </location>
</feature>
<evidence type="ECO:0000256" key="1">
    <source>
        <dbReference type="SAM" id="Phobius"/>
    </source>
</evidence>
<keyword evidence="1" id="KW-0812">Transmembrane</keyword>
<keyword evidence="1" id="KW-0472">Membrane</keyword>
<comment type="caution">
    <text evidence="2">The sequence shown here is derived from an EMBL/GenBank/DDBJ whole genome shotgun (WGS) entry which is preliminary data.</text>
</comment>
<reference evidence="2 3" key="1">
    <citation type="submission" date="2021-03" db="EMBL/GenBank/DDBJ databases">
        <title>Muricauda lutimaris sp. nov. and Muricauda ruestringensis sp. nov, two marine members of the Flavobacteriaceae isolated from deep sea sediments of Western Pacific.</title>
        <authorList>
            <person name="Zhao S."/>
            <person name="Liu R."/>
        </authorList>
    </citation>
    <scope>NUCLEOTIDE SEQUENCE [LARGE SCALE GENOMIC DNA]</scope>
    <source>
        <strain evidence="2 3">BC31-1-A7</strain>
    </source>
</reference>
<dbReference type="RefSeq" id="WP_163624592.1">
    <property type="nucleotide sequence ID" value="NZ_JAFLNL010000023.1"/>
</dbReference>
<keyword evidence="3" id="KW-1185">Reference proteome</keyword>
<proteinExistence type="predicted"/>
<name>A0ABS3GB58_9FLAO</name>
<organism evidence="2 3">
    <name type="scientific">Flagellimonas aurea</name>
    <dbReference type="NCBI Taxonomy" id="2915619"/>
    <lineage>
        <taxon>Bacteria</taxon>
        <taxon>Pseudomonadati</taxon>
        <taxon>Bacteroidota</taxon>
        <taxon>Flavobacteriia</taxon>
        <taxon>Flavobacteriales</taxon>
        <taxon>Flavobacteriaceae</taxon>
        <taxon>Flagellimonas</taxon>
    </lineage>
</organism>